<evidence type="ECO:0000256" key="4">
    <source>
        <dbReference type="ARBA" id="ARBA00023186"/>
    </source>
</evidence>
<evidence type="ECO:0000256" key="1">
    <source>
        <dbReference type="ARBA" id="ARBA00004496"/>
    </source>
</evidence>
<name>A0A3S3ZJI5_9NOCA</name>
<evidence type="ECO:0000256" key="3">
    <source>
        <dbReference type="ARBA" id="ARBA00022490"/>
    </source>
</evidence>
<dbReference type="EMBL" id="RKLO01000004">
    <property type="protein sequence ID" value="RVW02134.1"/>
    <property type="molecule type" value="Genomic_DNA"/>
</dbReference>
<comment type="subcellular location">
    <subcellularLocation>
        <location evidence="1">Cytoplasm</location>
    </subcellularLocation>
</comment>
<accession>A0A3S3ZJI5</accession>
<dbReference type="RefSeq" id="WP_127954786.1">
    <property type="nucleotide sequence ID" value="NZ_RKLO01000004.1"/>
</dbReference>
<proteinExistence type="inferred from homology"/>
<dbReference type="AlphaFoldDB" id="A0A3S3ZJI5"/>
<reference evidence="5 6" key="1">
    <citation type="submission" date="2018-11" db="EMBL/GenBank/DDBJ databases">
        <title>Rhodococcus spongicola sp. nov. and Rhodococcus xishaensis sp. nov. from marine sponges.</title>
        <authorList>
            <person name="Li L."/>
            <person name="Lin H.W."/>
        </authorList>
    </citation>
    <scope>NUCLEOTIDE SEQUENCE [LARGE SCALE GENOMIC DNA]</scope>
    <source>
        <strain evidence="5 6">LHW51113</strain>
    </source>
</reference>
<organism evidence="5 6">
    <name type="scientific">Rhodococcus xishaensis</name>
    <dbReference type="NCBI Taxonomy" id="2487364"/>
    <lineage>
        <taxon>Bacteria</taxon>
        <taxon>Bacillati</taxon>
        <taxon>Actinomycetota</taxon>
        <taxon>Actinomycetes</taxon>
        <taxon>Mycobacteriales</taxon>
        <taxon>Nocardiaceae</taxon>
        <taxon>Rhodococcus</taxon>
    </lineage>
</organism>
<sequence length="271" mass="27983">MIDLGLEPIDATLPPTTLHVDEIDLLAHLLDIDVLPVVLDTGPRFDALSGRDAVFRDAYGTLESAALIEGVGGGFKVHPDLAGQLRTLARPRAEIAVRRHGGGTIHRACLARDEDSADAGVLALRSGDTFTIQRVEGALSEPLGQALGSVEPLLFGAVNCPTADLTSALDQITAPQGAARPLTAVGVRAEEAAVLGPAFADCPEFTEIVGFAHVEGSPPVMHGPVTVFDTSAGRIVGTTSVATDGVKWTSLGPGTPGRLQQAIEALLAQLG</sequence>
<dbReference type="InterPro" id="IPR025734">
    <property type="entry name" value="EspG"/>
</dbReference>
<comment type="similarity">
    <text evidence="2">Belongs to the EspG family.</text>
</comment>
<keyword evidence="6" id="KW-1185">Reference proteome</keyword>
<evidence type="ECO:0000313" key="6">
    <source>
        <dbReference type="Proteomes" id="UP000283479"/>
    </source>
</evidence>
<keyword evidence="3" id="KW-0963">Cytoplasm</keyword>
<evidence type="ECO:0000313" key="5">
    <source>
        <dbReference type="EMBL" id="RVW02134.1"/>
    </source>
</evidence>
<gene>
    <name evidence="5" type="ORF">EGT50_12055</name>
</gene>
<dbReference type="Proteomes" id="UP000283479">
    <property type="component" value="Unassembled WGS sequence"/>
</dbReference>
<comment type="caution">
    <text evidence="5">The sequence shown here is derived from an EMBL/GenBank/DDBJ whole genome shotgun (WGS) entry which is preliminary data.</text>
</comment>
<keyword evidence="4" id="KW-0143">Chaperone</keyword>
<protein>
    <submittedName>
        <fullName evidence="5">ESX secretion-associated protein EspG</fullName>
    </submittedName>
</protein>
<dbReference type="OrthoDB" id="3681944at2"/>
<evidence type="ECO:0000256" key="2">
    <source>
        <dbReference type="ARBA" id="ARBA00006411"/>
    </source>
</evidence>
<dbReference type="Pfam" id="PF14011">
    <property type="entry name" value="ESX-1_EspG"/>
    <property type="match status" value="1"/>
</dbReference>